<proteinExistence type="predicted"/>
<accession>A0A921UTE7</accession>
<dbReference type="Proteomes" id="UP000807115">
    <property type="component" value="Chromosome 2"/>
</dbReference>
<dbReference type="PANTHER" id="PTHR48463">
    <property type="entry name" value="DUF223 DOMAIN-CONTAINING PROTEIN"/>
    <property type="match status" value="1"/>
</dbReference>
<organism evidence="1 2">
    <name type="scientific">Sorghum bicolor</name>
    <name type="common">Sorghum</name>
    <name type="synonym">Sorghum vulgare</name>
    <dbReference type="NCBI Taxonomy" id="4558"/>
    <lineage>
        <taxon>Eukaryota</taxon>
        <taxon>Viridiplantae</taxon>
        <taxon>Streptophyta</taxon>
        <taxon>Embryophyta</taxon>
        <taxon>Tracheophyta</taxon>
        <taxon>Spermatophyta</taxon>
        <taxon>Magnoliopsida</taxon>
        <taxon>Liliopsida</taxon>
        <taxon>Poales</taxon>
        <taxon>Poaceae</taxon>
        <taxon>PACMAD clade</taxon>
        <taxon>Panicoideae</taxon>
        <taxon>Andropogonodae</taxon>
        <taxon>Andropogoneae</taxon>
        <taxon>Sorghinae</taxon>
        <taxon>Sorghum</taxon>
    </lineage>
</organism>
<evidence type="ECO:0008006" key="3">
    <source>
        <dbReference type="Google" id="ProtNLM"/>
    </source>
</evidence>
<name>A0A921UTE7_SORBI</name>
<reference evidence="1" key="2">
    <citation type="submission" date="2020-10" db="EMBL/GenBank/DDBJ databases">
        <authorList>
            <person name="Cooper E.A."/>
            <person name="Brenton Z.W."/>
            <person name="Flinn B.S."/>
            <person name="Jenkins J."/>
            <person name="Shu S."/>
            <person name="Flowers D."/>
            <person name="Luo F."/>
            <person name="Wang Y."/>
            <person name="Xia P."/>
            <person name="Barry K."/>
            <person name="Daum C."/>
            <person name="Lipzen A."/>
            <person name="Yoshinaga Y."/>
            <person name="Schmutz J."/>
            <person name="Saski C."/>
            <person name="Vermerris W."/>
            <person name="Kresovich S."/>
        </authorList>
    </citation>
    <scope>NUCLEOTIDE SEQUENCE</scope>
</reference>
<protein>
    <recommendedName>
        <fullName evidence="3">DUF223 domain-containing protein</fullName>
    </recommendedName>
</protein>
<dbReference type="AlphaFoldDB" id="A0A921UTE7"/>
<evidence type="ECO:0000313" key="1">
    <source>
        <dbReference type="EMBL" id="KAG0543834.1"/>
    </source>
</evidence>
<dbReference type="InterPro" id="IPR012340">
    <property type="entry name" value="NA-bd_OB-fold"/>
</dbReference>
<dbReference type="Gene3D" id="2.40.50.140">
    <property type="entry name" value="Nucleic acid-binding proteins"/>
    <property type="match status" value="1"/>
</dbReference>
<comment type="caution">
    <text evidence="1">The sequence shown here is derived from an EMBL/GenBank/DDBJ whole genome shotgun (WGS) entry which is preliminary data.</text>
</comment>
<dbReference type="EMBL" id="CM027681">
    <property type="protein sequence ID" value="KAG0543834.1"/>
    <property type="molecule type" value="Genomic_DNA"/>
</dbReference>
<gene>
    <name evidence="1" type="ORF">BDA96_02G223300</name>
</gene>
<dbReference type="PANTHER" id="PTHR48463:SF1">
    <property type="entry name" value="DUF223 DOMAIN-CONTAINING PROTEIN"/>
    <property type="match status" value="1"/>
</dbReference>
<dbReference type="OrthoDB" id="686632at2759"/>
<sequence>MPTSLSLKRVCAEFVESSEMTRFKRFQDIQLVDIGYSWSITVRIEAKFPFYRDSQRFILMDTMGCKLVGIMSGPETERFNRLLQQGRDYTIHDVRFQIKPHSEFRNIQSNYECRFDHLTTVEPWKMPIQFPVCSNHLTSVLDVMHCPSKTYIDFVGILVHWGKIERPHSGLCREVVFMDKRCDLVVVIMSCKVLAAHKIKLQNAALDNTVVFASMLRVNHIHRCLETSDYTTLAFNPPHRAANELQGIRQAFVTKADTTFINRCVARRWSYLATVV</sequence>
<reference evidence="1" key="1">
    <citation type="journal article" date="2019" name="BMC Genomics">
        <title>A new reference genome for Sorghum bicolor reveals high levels of sequence similarity between sweet and grain genotypes: implications for the genetics of sugar metabolism.</title>
        <authorList>
            <person name="Cooper E.A."/>
            <person name="Brenton Z.W."/>
            <person name="Flinn B.S."/>
            <person name="Jenkins J."/>
            <person name="Shu S."/>
            <person name="Flowers D."/>
            <person name="Luo F."/>
            <person name="Wang Y."/>
            <person name="Xia P."/>
            <person name="Barry K."/>
            <person name="Daum C."/>
            <person name="Lipzen A."/>
            <person name="Yoshinaga Y."/>
            <person name="Schmutz J."/>
            <person name="Saski C."/>
            <person name="Vermerris W."/>
            <person name="Kresovich S."/>
        </authorList>
    </citation>
    <scope>NUCLEOTIDE SEQUENCE</scope>
</reference>
<evidence type="ECO:0000313" key="2">
    <source>
        <dbReference type="Proteomes" id="UP000807115"/>
    </source>
</evidence>